<organism evidence="1 2">
    <name type="scientific">Methylobacillus methanolivorans</name>
    <dbReference type="NCBI Taxonomy" id="1848927"/>
    <lineage>
        <taxon>Bacteria</taxon>
        <taxon>Pseudomonadati</taxon>
        <taxon>Pseudomonadota</taxon>
        <taxon>Betaproteobacteria</taxon>
        <taxon>Nitrosomonadales</taxon>
        <taxon>Methylophilaceae</taxon>
        <taxon>Methylobacillus</taxon>
    </lineage>
</organism>
<sequence length="43" mass="4879">MNSCIFLDYAEQELLRKPSWQGVTTQTAHQVRQADVTLLAMLA</sequence>
<dbReference type="RefSeq" id="WP_400881241.1">
    <property type="nucleotide sequence ID" value="NZ_JBIWXY010000001.1"/>
</dbReference>
<comment type="caution">
    <text evidence="1">The sequence shown here is derived from an EMBL/GenBank/DDBJ whole genome shotgun (WGS) entry which is preliminary data.</text>
</comment>
<dbReference type="EMBL" id="JBIWXY010000001">
    <property type="protein sequence ID" value="MFJ5446138.1"/>
    <property type="molecule type" value="Genomic_DNA"/>
</dbReference>
<gene>
    <name evidence="1" type="ORF">ACIKP9_07850</name>
</gene>
<reference evidence="1 2" key="1">
    <citation type="submission" date="2024-11" db="EMBL/GenBank/DDBJ databases">
        <authorList>
            <person name="Kaparullina E.N."/>
            <person name="Delegan Y.A."/>
            <person name="Doronina N.V."/>
        </authorList>
    </citation>
    <scope>NUCLEOTIDE SEQUENCE [LARGE SCALE GENOMIC DNA]</scope>
    <source>
        <strain evidence="1 2">7sh_L</strain>
    </source>
</reference>
<keyword evidence="2" id="KW-1185">Reference proteome</keyword>
<name>A0ABW8GL47_9PROT</name>
<dbReference type="Proteomes" id="UP001617669">
    <property type="component" value="Unassembled WGS sequence"/>
</dbReference>
<proteinExistence type="predicted"/>
<accession>A0ABW8GL47</accession>
<evidence type="ECO:0000313" key="1">
    <source>
        <dbReference type="EMBL" id="MFJ5446138.1"/>
    </source>
</evidence>
<protein>
    <submittedName>
        <fullName evidence="1">Uncharacterized protein</fullName>
    </submittedName>
</protein>
<evidence type="ECO:0000313" key="2">
    <source>
        <dbReference type="Proteomes" id="UP001617669"/>
    </source>
</evidence>